<dbReference type="AlphaFoldDB" id="A0ABD3CI39"/>
<keyword evidence="2" id="KW-1185">Reference proteome</keyword>
<dbReference type="PANTHER" id="PTHR15140:SF33">
    <property type="entry name" value="LATE BLIGHT RESISTANCE PROTEIN HOMOLOG R1A-3 ISOFORM X1"/>
    <property type="match status" value="1"/>
</dbReference>
<name>A0ABD3CI39_9LAMI</name>
<organism evidence="1 2">
    <name type="scientific">Castilleja foliolosa</name>
    <dbReference type="NCBI Taxonomy" id="1961234"/>
    <lineage>
        <taxon>Eukaryota</taxon>
        <taxon>Viridiplantae</taxon>
        <taxon>Streptophyta</taxon>
        <taxon>Embryophyta</taxon>
        <taxon>Tracheophyta</taxon>
        <taxon>Spermatophyta</taxon>
        <taxon>Magnoliopsida</taxon>
        <taxon>eudicotyledons</taxon>
        <taxon>Gunneridae</taxon>
        <taxon>Pentapetalae</taxon>
        <taxon>asterids</taxon>
        <taxon>lamiids</taxon>
        <taxon>Lamiales</taxon>
        <taxon>Orobanchaceae</taxon>
        <taxon>Pedicularideae</taxon>
        <taxon>Castillejinae</taxon>
        <taxon>Castilleja</taxon>
    </lineage>
</organism>
<accession>A0ABD3CI39</accession>
<comment type="caution">
    <text evidence="1">The sequence shown here is derived from an EMBL/GenBank/DDBJ whole genome shotgun (WGS) entry which is preliminary data.</text>
</comment>
<dbReference type="Proteomes" id="UP001632038">
    <property type="component" value="Unassembled WGS sequence"/>
</dbReference>
<dbReference type="InterPro" id="IPR032675">
    <property type="entry name" value="LRR_dom_sf"/>
</dbReference>
<protein>
    <submittedName>
        <fullName evidence="1">Uncharacterized protein</fullName>
    </submittedName>
</protein>
<dbReference type="Gene3D" id="3.80.10.10">
    <property type="entry name" value="Ribonuclease Inhibitor"/>
    <property type="match status" value="1"/>
</dbReference>
<gene>
    <name evidence="1" type="ORF">CASFOL_027955</name>
</gene>
<evidence type="ECO:0000313" key="1">
    <source>
        <dbReference type="EMBL" id="KAL3628909.1"/>
    </source>
</evidence>
<sequence length="123" mass="14692">MSLIGELPKLEVLKLRRYAFRGKLCYLSGAKFVRLRFLLLEDLDVKYWLAHWPDCFPVLKHLIIRHCYELQDIIPTLDRVLTLGELEVDNCSLYTEDWAREMEKRKNDGRFRVQIHSSKDVIQ</sequence>
<reference evidence="2" key="1">
    <citation type="journal article" date="2024" name="IScience">
        <title>Strigolactones Initiate the Formation of Haustorium-like Structures in Castilleja.</title>
        <authorList>
            <person name="Buerger M."/>
            <person name="Peterson D."/>
            <person name="Chory J."/>
        </authorList>
    </citation>
    <scope>NUCLEOTIDE SEQUENCE [LARGE SCALE GENOMIC DNA]</scope>
</reference>
<dbReference type="PANTHER" id="PTHR15140">
    <property type="entry name" value="TUBULIN-SPECIFIC CHAPERONE E"/>
    <property type="match status" value="1"/>
</dbReference>
<dbReference type="EMBL" id="JAVIJP010000036">
    <property type="protein sequence ID" value="KAL3628909.1"/>
    <property type="molecule type" value="Genomic_DNA"/>
</dbReference>
<evidence type="ECO:0000313" key="2">
    <source>
        <dbReference type="Proteomes" id="UP001632038"/>
    </source>
</evidence>
<proteinExistence type="predicted"/>
<dbReference type="SUPFAM" id="SSF52047">
    <property type="entry name" value="RNI-like"/>
    <property type="match status" value="1"/>
</dbReference>